<evidence type="ECO:0000313" key="2">
    <source>
        <dbReference type="EMBL" id="MEC4295670.1"/>
    </source>
</evidence>
<dbReference type="EMBL" id="JAYMFH010000016">
    <property type="protein sequence ID" value="MEC4295670.1"/>
    <property type="molecule type" value="Genomic_DNA"/>
</dbReference>
<reference evidence="2 3" key="1">
    <citation type="submission" date="2024-01" db="EMBL/GenBank/DDBJ databases">
        <title>novel species in genus Adlercreutzia.</title>
        <authorList>
            <person name="Liu X."/>
        </authorList>
    </citation>
    <scope>NUCLEOTIDE SEQUENCE [LARGE SCALE GENOMIC DNA]</scope>
    <source>
        <strain evidence="2 3">R22</strain>
    </source>
</reference>
<evidence type="ECO:0000256" key="1">
    <source>
        <dbReference type="SAM" id="MobiDB-lite"/>
    </source>
</evidence>
<evidence type="ECO:0000313" key="3">
    <source>
        <dbReference type="Proteomes" id="UP001343724"/>
    </source>
</evidence>
<gene>
    <name evidence="2" type="ORF">VJ920_10140</name>
</gene>
<accession>A0ABU6J1A7</accession>
<keyword evidence="3" id="KW-1185">Reference proteome</keyword>
<organism evidence="2 3">
    <name type="scientific">Adlercreutzia shanghongiae</name>
    <dbReference type="NCBI Taxonomy" id="3111773"/>
    <lineage>
        <taxon>Bacteria</taxon>
        <taxon>Bacillati</taxon>
        <taxon>Actinomycetota</taxon>
        <taxon>Coriobacteriia</taxon>
        <taxon>Eggerthellales</taxon>
        <taxon>Eggerthellaceae</taxon>
        <taxon>Adlercreutzia</taxon>
    </lineage>
</organism>
<proteinExistence type="predicted"/>
<sequence>MSNNRNLRKPGEDNRPAGTYVETGPRGGRVADPRIVHIDHGDRLPPTQRPGNRWERSK</sequence>
<dbReference type="Pfam" id="PF14168">
    <property type="entry name" value="YjzC"/>
    <property type="match status" value="1"/>
</dbReference>
<feature type="compositionally biased region" description="Basic and acidic residues" evidence="1">
    <location>
        <begin position="29"/>
        <end position="43"/>
    </location>
</feature>
<feature type="region of interest" description="Disordered" evidence="1">
    <location>
        <begin position="1"/>
        <end position="58"/>
    </location>
</feature>
<dbReference type="RefSeq" id="WP_326455066.1">
    <property type="nucleotide sequence ID" value="NZ_JAYMFH010000016.1"/>
</dbReference>
<dbReference type="InterPro" id="IPR025549">
    <property type="entry name" value="YjzC"/>
</dbReference>
<name>A0ABU6J1A7_9ACTN</name>
<dbReference type="Proteomes" id="UP001343724">
    <property type="component" value="Unassembled WGS sequence"/>
</dbReference>
<comment type="caution">
    <text evidence="2">The sequence shown here is derived from an EMBL/GenBank/DDBJ whole genome shotgun (WGS) entry which is preliminary data.</text>
</comment>
<protein>
    <submittedName>
        <fullName evidence="2">YjzC family protein</fullName>
    </submittedName>
</protein>